<dbReference type="AlphaFoldDB" id="A0A380S662"/>
<evidence type="ECO:0000313" key="11">
    <source>
        <dbReference type="EMBL" id="SUQ24709.1"/>
    </source>
</evidence>
<dbReference type="InterPro" id="IPR029058">
    <property type="entry name" value="AB_hydrolase_fold"/>
</dbReference>
<dbReference type="SUPFAM" id="SSF53474">
    <property type="entry name" value="alpha/beta-Hydrolases"/>
    <property type="match status" value="1"/>
</dbReference>
<dbReference type="Proteomes" id="UP000255423">
    <property type="component" value="Unassembled WGS sequence"/>
</dbReference>
<comment type="function">
    <text evidence="9">Involved in degradation of plant cell walls. Hydrolyzes the feruloyl-arabinose ester bond in arabinoxylans, and the feruloyl-galactose ester bond in pectin. Active against paranitrophenyl-acetate, methyl ferulate and wheat arabinoxylan.</text>
</comment>
<feature type="signal peptide" evidence="10">
    <location>
        <begin position="1"/>
        <end position="23"/>
    </location>
</feature>
<dbReference type="NCBIfam" id="TIGR04183">
    <property type="entry name" value="Por_Secre_tail"/>
    <property type="match status" value="1"/>
</dbReference>
<evidence type="ECO:0000256" key="4">
    <source>
        <dbReference type="ARBA" id="ARBA00022651"/>
    </source>
</evidence>
<keyword evidence="4" id="KW-0858">Xylan degradation</keyword>
<gene>
    <name evidence="11" type="ORF">SAMN05661053_2121</name>
</gene>
<evidence type="ECO:0000256" key="6">
    <source>
        <dbReference type="ARBA" id="ARBA00022801"/>
    </source>
</evidence>
<keyword evidence="5 10" id="KW-0732">Signal</keyword>
<dbReference type="RefSeq" id="WP_109573128.1">
    <property type="nucleotide sequence ID" value="NZ_UHJL01000003.1"/>
</dbReference>
<dbReference type="GO" id="GO:0030600">
    <property type="term" value="F:feruloyl esterase activity"/>
    <property type="evidence" value="ECO:0007669"/>
    <property type="project" value="InterPro"/>
</dbReference>
<protein>
    <submittedName>
        <fullName evidence="11">Por secretion system C-terminal sorting domain-containing protein</fullName>
    </submittedName>
</protein>
<dbReference type="EMBL" id="UHJL01000003">
    <property type="protein sequence ID" value="SUQ24709.1"/>
    <property type="molecule type" value="Genomic_DNA"/>
</dbReference>
<reference evidence="11 12" key="1">
    <citation type="submission" date="2017-08" db="EMBL/GenBank/DDBJ databases">
        <authorList>
            <person name="de Groot N.N."/>
        </authorList>
    </citation>
    <scope>NUCLEOTIDE SEQUENCE [LARGE SCALE GENOMIC DNA]</scope>
    <source>
        <strain evidence="11 12">HM2</strain>
    </source>
</reference>
<evidence type="ECO:0000256" key="3">
    <source>
        <dbReference type="ARBA" id="ARBA00022525"/>
    </source>
</evidence>
<keyword evidence="3" id="KW-0964">Secreted</keyword>
<dbReference type="PANTHER" id="PTHR38050:SF1">
    <property type="entry name" value="FERULOYL ESTERASE C"/>
    <property type="match status" value="1"/>
</dbReference>
<dbReference type="PANTHER" id="PTHR38050">
    <property type="match status" value="1"/>
</dbReference>
<keyword evidence="8" id="KW-0624">Polysaccharide degradation</keyword>
<evidence type="ECO:0000256" key="9">
    <source>
        <dbReference type="ARBA" id="ARBA00025250"/>
    </source>
</evidence>
<evidence type="ECO:0000256" key="10">
    <source>
        <dbReference type="SAM" id="SignalP"/>
    </source>
</evidence>
<name>A0A380S662_FIBSU</name>
<evidence type="ECO:0000256" key="7">
    <source>
        <dbReference type="ARBA" id="ARBA00023277"/>
    </source>
</evidence>
<organism evidence="11 12">
    <name type="scientific">Fibrobacter succinogenes</name>
    <name type="common">Bacteroides succinogenes</name>
    <dbReference type="NCBI Taxonomy" id="833"/>
    <lineage>
        <taxon>Bacteria</taxon>
        <taxon>Pseudomonadati</taxon>
        <taxon>Fibrobacterota</taxon>
        <taxon>Fibrobacteria</taxon>
        <taxon>Fibrobacterales</taxon>
        <taxon>Fibrobacteraceae</taxon>
        <taxon>Fibrobacter</taxon>
    </lineage>
</organism>
<keyword evidence="7" id="KW-0119">Carbohydrate metabolism</keyword>
<comment type="subcellular location">
    <subcellularLocation>
        <location evidence="1">Secreted</location>
    </subcellularLocation>
</comment>
<dbReference type="InterPro" id="IPR043595">
    <property type="entry name" value="FaeB/C/D"/>
</dbReference>
<evidence type="ECO:0000256" key="5">
    <source>
        <dbReference type="ARBA" id="ARBA00022729"/>
    </source>
</evidence>
<proteinExistence type="inferred from homology"/>
<evidence type="ECO:0000256" key="2">
    <source>
        <dbReference type="ARBA" id="ARBA00010278"/>
    </source>
</evidence>
<dbReference type="GO" id="GO:0045493">
    <property type="term" value="P:xylan catabolic process"/>
    <property type="evidence" value="ECO:0007669"/>
    <property type="project" value="UniProtKB-KW"/>
</dbReference>
<keyword evidence="6" id="KW-0378">Hydrolase</keyword>
<evidence type="ECO:0000256" key="8">
    <source>
        <dbReference type="ARBA" id="ARBA00023326"/>
    </source>
</evidence>
<sequence>MKAKRLSFVTAACVAALCTTSFAYTISGTVSDDQGKLIKDVDVSLLKEGKTTKTDDQGKFTIHEDEEEVGINPSFRNAVGYISVNNGILSYSQSSTSPVQVKIYNSLGNQVFKKTLQGSGTYDLSKGLKARGTYFAQVTVGSATQKFKFTTDGSFESSFGSQANALMKDAQKGEAIQFVATDYDTLTIKLNTLDTTLNVKLTKSVPAEQTFKFGYALKNEPRKSKGCGKASSLRSNRKVENGEQFSINVGGKNRTFFITLPNNYDNTKPHKLLIANHCMGSKAEDFVHHNPDYDHPTPYYGQQKLDKNGDYIFVAPQGNDNGTWNGKEDHQFVDEMITTMFDNYCVDTTRVFATGFSFGAMFTNSLAQDLQERLRAVAVYATADYNIWLPSAGTGRYDAKNLPIAWMGVHGKRDGVCNYDRAKTSALPRILKRNGKADANGNFTDASSEKPQEFNGTAGHLCYDFKNVDERFPVKWCSWNGEHQWTAHDGSNTGTGQGWQNTWVPEEAHKFFEQF</sequence>
<accession>A0A380S662</accession>
<evidence type="ECO:0000256" key="1">
    <source>
        <dbReference type="ARBA" id="ARBA00004613"/>
    </source>
</evidence>
<dbReference type="InterPro" id="IPR026444">
    <property type="entry name" value="Secre_tail"/>
</dbReference>
<dbReference type="GO" id="GO:0005576">
    <property type="term" value="C:extracellular region"/>
    <property type="evidence" value="ECO:0007669"/>
    <property type="project" value="UniProtKB-SubCell"/>
</dbReference>
<comment type="similarity">
    <text evidence="2">Belongs to the faeC family.</text>
</comment>
<dbReference type="Gene3D" id="3.40.50.1820">
    <property type="entry name" value="alpha/beta hydrolase"/>
    <property type="match status" value="1"/>
</dbReference>
<feature type="chain" id="PRO_5016855311" evidence="10">
    <location>
        <begin position="24"/>
        <end position="515"/>
    </location>
</feature>
<evidence type="ECO:0000313" key="12">
    <source>
        <dbReference type="Proteomes" id="UP000255423"/>
    </source>
</evidence>